<dbReference type="InterPro" id="IPR029962">
    <property type="entry name" value="TBL"/>
</dbReference>
<comment type="similarity">
    <text evidence="1">Belongs to the PC-esterase family. TBL subfamily.</text>
</comment>
<dbReference type="PANTHER" id="PTHR32285:SF7">
    <property type="entry name" value="PROTEIN TRICHOME BIREFRINGENCE-LIKE 3"/>
    <property type="match status" value="1"/>
</dbReference>
<keyword evidence="5" id="KW-1185">Reference proteome</keyword>
<dbReference type="InterPro" id="IPR026057">
    <property type="entry name" value="TBL_C"/>
</dbReference>
<evidence type="ECO:0000256" key="2">
    <source>
        <dbReference type="SAM" id="Phobius"/>
    </source>
</evidence>
<name>A0A7J6I2H2_CANSA</name>
<comment type="caution">
    <text evidence="4">The sequence shown here is derived from an EMBL/GenBank/DDBJ whole genome shotgun (WGS) entry which is preliminary data.</text>
</comment>
<reference evidence="4 5" key="1">
    <citation type="journal article" date="2020" name="bioRxiv">
        <title>Sequence and annotation of 42 cannabis genomes reveals extensive copy number variation in cannabinoid synthesis and pathogen resistance genes.</title>
        <authorList>
            <person name="Mckernan K.J."/>
            <person name="Helbert Y."/>
            <person name="Kane L.T."/>
            <person name="Ebling H."/>
            <person name="Zhang L."/>
            <person name="Liu B."/>
            <person name="Eaton Z."/>
            <person name="Mclaughlin S."/>
            <person name="Kingan S."/>
            <person name="Baybayan P."/>
            <person name="Concepcion G."/>
            <person name="Jordan M."/>
            <person name="Riva A."/>
            <person name="Barbazuk W."/>
            <person name="Harkins T."/>
        </authorList>
    </citation>
    <scope>NUCLEOTIDE SEQUENCE [LARGE SCALE GENOMIC DNA]</scope>
    <source>
        <strain evidence="5">cv. Jamaican Lion 4</strain>
        <tissue evidence="4">Leaf</tissue>
    </source>
</reference>
<evidence type="ECO:0000259" key="3">
    <source>
        <dbReference type="Pfam" id="PF13839"/>
    </source>
</evidence>
<dbReference type="EMBL" id="JAATIQ010000012">
    <property type="protein sequence ID" value="KAF4401435.1"/>
    <property type="molecule type" value="Genomic_DNA"/>
</dbReference>
<evidence type="ECO:0000256" key="1">
    <source>
        <dbReference type="ARBA" id="ARBA00007727"/>
    </source>
</evidence>
<evidence type="ECO:0000313" key="4">
    <source>
        <dbReference type="EMBL" id="KAF4401435.1"/>
    </source>
</evidence>
<sequence length="366" mass="41883">MSSIPSQVSTKMKAYYRSKLPLPIITTIICIIAFVLLLFTERLNFLTSNSILSAKTCSRRVGLKKSSEKTERKTEDLIDDRFDFDPEECNVANGKWVFNSSIEPLFDPEVALKKLRGKRVLFVGDSLQRGQWQSFEYNATIEFYWAPFLVESNSDLHIVADPKKRILKVDSVEKHAKNWVGVDILLFNTYVWWMSGLKIKSLWGSFPNGEEGYEELDAPVAYRIALRTWANWVDTTINPNKTRVFFTTMSPTHQRNADWSDKGGIKCYNDTKPVKKKSHWGSGSDRRVMKVVSDVIGRMKTPVSVLNVTQISEYRVDAHTSVYTETGGKLLTKEQKADPLHHADCIHWCLPGVPDTWNQIFLAHLL</sequence>
<gene>
    <name evidence="4" type="ORF">G4B88_001629</name>
</gene>
<keyword evidence="2" id="KW-1133">Transmembrane helix</keyword>
<dbReference type="GO" id="GO:0005794">
    <property type="term" value="C:Golgi apparatus"/>
    <property type="evidence" value="ECO:0007669"/>
    <property type="project" value="TreeGrafter"/>
</dbReference>
<organism evidence="4 5">
    <name type="scientific">Cannabis sativa</name>
    <name type="common">Hemp</name>
    <name type="synonym">Marijuana</name>
    <dbReference type="NCBI Taxonomy" id="3483"/>
    <lineage>
        <taxon>Eukaryota</taxon>
        <taxon>Viridiplantae</taxon>
        <taxon>Streptophyta</taxon>
        <taxon>Embryophyta</taxon>
        <taxon>Tracheophyta</taxon>
        <taxon>Spermatophyta</taxon>
        <taxon>Magnoliopsida</taxon>
        <taxon>eudicotyledons</taxon>
        <taxon>Gunneridae</taxon>
        <taxon>Pentapetalae</taxon>
        <taxon>rosids</taxon>
        <taxon>fabids</taxon>
        <taxon>Rosales</taxon>
        <taxon>Cannabaceae</taxon>
        <taxon>Cannabis</taxon>
    </lineage>
</organism>
<evidence type="ECO:0000313" key="5">
    <source>
        <dbReference type="Proteomes" id="UP000583929"/>
    </source>
</evidence>
<dbReference type="PANTHER" id="PTHR32285">
    <property type="entry name" value="PROTEIN TRICHOME BIREFRINGENCE-LIKE 9-RELATED"/>
    <property type="match status" value="1"/>
</dbReference>
<feature type="transmembrane region" description="Helical" evidence="2">
    <location>
        <begin position="20"/>
        <end position="39"/>
    </location>
</feature>
<proteinExistence type="inferred from homology"/>
<dbReference type="Proteomes" id="UP000583929">
    <property type="component" value="Unassembled WGS sequence"/>
</dbReference>
<protein>
    <recommendedName>
        <fullName evidence="3">Trichome birefringence-like C-terminal domain-containing protein</fullName>
    </recommendedName>
</protein>
<accession>A0A7J6I2H2</accession>
<feature type="domain" description="Trichome birefringence-like C-terminal" evidence="3">
    <location>
        <begin position="136"/>
        <end position="363"/>
    </location>
</feature>
<keyword evidence="2" id="KW-0472">Membrane</keyword>
<dbReference type="Pfam" id="PF13839">
    <property type="entry name" value="PC-Esterase"/>
    <property type="match status" value="2"/>
</dbReference>
<dbReference type="AlphaFoldDB" id="A0A7J6I2H2"/>
<dbReference type="GO" id="GO:0016413">
    <property type="term" value="F:O-acetyltransferase activity"/>
    <property type="evidence" value="ECO:0007669"/>
    <property type="project" value="InterPro"/>
</dbReference>
<keyword evidence="2" id="KW-0812">Transmembrane</keyword>
<feature type="domain" description="Trichome birefringence-like C-terminal" evidence="3">
    <location>
        <begin position="104"/>
        <end position="135"/>
    </location>
</feature>